<evidence type="ECO:0000256" key="1">
    <source>
        <dbReference type="SAM" id="MobiDB-lite"/>
    </source>
</evidence>
<evidence type="ECO:0000313" key="2">
    <source>
        <dbReference type="EMBL" id="PSB56227.1"/>
    </source>
</evidence>
<protein>
    <recommendedName>
        <fullName evidence="4">CopG family transcriptional regulator</fullName>
    </recommendedName>
</protein>
<dbReference type="Proteomes" id="UP000238937">
    <property type="component" value="Unassembled WGS sequence"/>
</dbReference>
<name>A0A2T1GFB5_9CYAN</name>
<accession>A0A2T1GFB5</accession>
<feature type="region of interest" description="Disordered" evidence="1">
    <location>
        <begin position="17"/>
        <end position="47"/>
    </location>
</feature>
<proteinExistence type="predicted"/>
<evidence type="ECO:0008006" key="4">
    <source>
        <dbReference type="Google" id="ProtNLM"/>
    </source>
</evidence>
<organism evidence="2 3">
    <name type="scientific">Chamaesiphon polymorphus CCALA 037</name>
    <dbReference type="NCBI Taxonomy" id="2107692"/>
    <lineage>
        <taxon>Bacteria</taxon>
        <taxon>Bacillati</taxon>
        <taxon>Cyanobacteriota</taxon>
        <taxon>Cyanophyceae</taxon>
        <taxon>Gomontiellales</taxon>
        <taxon>Chamaesiphonaceae</taxon>
        <taxon>Chamaesiphon</taxon>
    </lineage>
</organism>
<feature type="compositionally biased region" description="Low complexity" evidence="1">
    <location>
        <begin position="25"/>
        <end position="35"/>
    </location>
</feature>
<keyword evidence="3" id="KW-1185">Reference proteome</keyword>
<dbReference type="OrthoDB" id="7063513at2"/>
<dbReference type="EMBL" id="PVWO01000138">
    <property type="protein sequence ID" value="PSB56227.1"/>
    <property type="molecule type" value="Genomic_DNA"/>
</dbReference>
<gene>
    <name evidence="2" type="ORF">C7B77_12580</name>
</gene>
<comment type="caution">
    <text evidence="2">The sequence shown here is derived from an EMBL/GenBank/DDBJ whole genome shotgun (WGS) entry which is preliminary data.</text>
</comment>
<sequence length="100" mass="11483">MSESRFDDIFSAASKLDVKDELTPKSKPTKPSTKTSQEKTNAKAQDFWSDFENKEDRIRLNVDISNALNDRLSAKAKKLGQPKTELVRRLIEWALNEKNE</sequence>
<evidence type="ECO:0000313" key="3">
    <source>
        <dbReference type="Proteomes" id="UP000238937"/>
    </source>
</evidence>
<dbReference type="AlphaFoldDB" id="A0A2T1GFB5"/>
<dbReference type="RefSeq" id="WP_106304981.1">
    <property type="nucleotide sequence ID" value="NZ_PVWO01000138.1"/>
</dbReference>
<reference evidence="2 3" key="1">
    <citation type="submission" date="2018-03" db="EMBL/GenBank/DDBJ databases">
        <title>The ancient ancestry and fast evolution of plastids.</title>
        <authorList>
            <person name="Moore K.R."/>
            <person name="Magnabosco C."/>
            <person name="Momper L."/>
            <person name="Gold D.A."/>
            <person name="Bosak T."/>
            <person name="Fournier G.P."/>
        </authorList>
    </citation>
    <scope>NUCLEOTIDE SEQUENCE [LARGE SCALE GENOMIC DNA]</scope>
    <source>
        <strain evidence="2 3">CCALA 037</strain>
    </source>
</reference>